<feature type="binding site" evidence="7 9">
    <location>
        <begin position="150"/>
        <end position="152"/>
    </location>
    <ligand>
        <name>NAD(+)</name>
        <dbReference type="ChEBI" id="CHEBI:57540"/>
    </ligand>
</feature>
<feature type="binding site" evidence="7">
    <location>
        <position position="71"/>
    </location>
    <ligand>
        <name>NAD(+)</name>
        <dbReference type="ChEBI" id="CHEBI:57540"/>
    </ligand>
</feature>
<comment type="pathway">
    <text evidence="1 7">Fermentation; pyruvate fermentation to lactate; (S)-lactate from pyruvate: step 1/1.</text>
</comment>
<dbReference type="eggNOG" id="COG0039">
    <property type="taxonomic scope" value="Bacteria"/>
</dbReference>
<keyword evidence="5 7" id="KW-0520">NAD</keyword>
<dbReference type="PRINTS" id="PR00086">
    <property type="entry name" value="LLDHDRGNASE"/>
</dbReference>
<dbReference type="GO" id="GO:0006096">
    <property type="term" value="P:glycolytic process"/>
    <property type="evidence" value="ECO:0007669"/>
    <property type="project" value="UniProtKB-UniRule"/>
</dbReference>
<dbReference type="UniPathway" id="UPA00554">
    <property type="reaction ID" value="UER00611"/>
</dbReference>
<name>K9P6L6_CYAGP</name>
<dbReference type="InterPro" id="IPR036291">
    <property type="entry name" value="NAD(P)-bd_dom_sf"/>
</dbReference>
<feature type="binding site" evidence="9">
    <location>
        <position position="127"/>
    </location>
    <ligand>
        <name>NAD(+)</name>
        <dbReference type="ChEBI" id="CHEBI:57540"/>
    </ligand>
</feature>
<keyword evidence="4 7" id="KW-0560">Oxidoreductase</keyword>
<feature type="binding site" evidence="7">
    <location>
        <begin position="111"/>
        <end position="112"/>
    </location>
    <ligand>
        <name>NAD(+)</name>
        <dbReference type="ChEBI" id="CHEBI:57540"/>
    </ligand>
</feature>
<dbReference type="InterPro" id="IPR011304">
    <property type="entry name" value="L-lactate_DH"/>
</dbReference>
<evidence type="ECO:0000256" key="8">
    <source>
        <dbReference type="PIRSR" id="PIRSR000102-1"/>
    </source>
</evidence>
<protein>
    <recommendedName>
        <fullName evidence="3 7">L-lactate dehydrogenase</fullName>
        <shortName evidence="7">L-LDH</shortName>
        <ecNumber evidence="3 7">1.1.1.27</ecNumber>
    </recommendedName>
</protein>
<gene>
    <name evidence="7" type="primary">ldh</name>
    <name evidence="12" type="ordered locus">Cyagr_1028</name>
</gene>
<dbReference type="PANTHER" id="PTHR43128:SF16">
    <property type="entry name" value="L-LACTATE DEHYDROGENASE"/>
    <property type="match status" value="1"/>
</dbReference>
<feature type="binding site" evidence="7 9">
    <location>
        <position position="66"/>
    </location>
    <ligand>
        <name>NAD(+)</name>
        <dbReference type="ChEBI" id="CHEBI:57540"/>
    </ligand>
</feature>
<comment type="caution">
    <text evidence="7">Lacks conserved residue(s) required for the propagation of feature annotation.</text>
</comment>
<evidence type="ECO:0000256" key="6">
    <source>
        <dbReference type="ARBA" id="ARBA00049258"/>
    </source>
</evidence>
<dbReference type="NCBIfam" id="TIGR01771">
    <property type="entry name" value="L-LDH-NAD"/>
    <property type="match status" value="1"/>
</dbReference>
<dbReference type="PROSITE" id="PS00064">
    <property type="entry name" value="L_LDH"/>
    <property type="match status" value="1"/>
</dbReference>
<evidence type="ECO:0000256" key="7">
    <source>
        <dbReference type="HAMAP-Rule" id="MF_00488"/>
    </source>
</evidence>
<organism evidence="12 13">
    <name type="scientific">Cyanobium gracile (strain ATCC 27147 / PCC 6307)</name>
    <dbReference type="NCBI Taxonomy" id="292564"/>
    <lineage>
        <taxon>Bacteria</taxon>
        <taxon>Bacillati</taxon>
        <taxon>Cyanobacteriota</taxon>
        <taxon>Cyanophyceae</taxon>
        <taxon>Synechococcales</taxon>
        <taxon>Prochlorococcaceae</taxon>
        <taxon>Cyanobium</taxon>
    </lineage>
</organism>
<evidence type="ECO:0000256" key="3">
    <source>
        <dbReference type="ARBA" id="ARBA00012967"/>
    </source>
</evidence>
<dbReference type="STRING" id="292564.Cyagr_1028"/>
<evidence type="ECO:0000256" key="1">
    <source>
        <dbReference type="ARBA" id="ARBA00004843"/>
    </source>
</evidence>
<proteinExistence type="inferred from homology"/>
<feature type="binding site" evidence="7">
    <location>
        <position position="120"/>
    </location>
    <ligand>
        <name>substrate</name>
    </ligand>
</feature>
<feature type="active site" description="Proton acceptor" evidence="7 8">
    <location>
        <position position="207"/>
    </location>
</feature>
<dbReference type="GO" id="GO:0005737">
    <property type="term" value="C:cytoplasm"/>
    <property type="evidence" value="ECO:0007669"/>
    <property type="project" value="UniProtKB-SubCell"/>
</dbReference>
<dbReference type="Gene3D" id="3.90.110.10">
    <property type="entry name" value="Lactate dehydrogenase/glycoside hydrolase, family 4, C-terminal"/>
    <property type="match status" value="1"/>
</dbReference>
<comment type="subcellular location">
    <subcellularLocation>
        <location evidence="7">Cytoplasm</location>
    </subcellularLocation>
</comment>
<dbReference type="InterPro" id="IPR001236">
    <property type="entry name" value="Lactate/malate_DH_N"/>
</dbReference>
<feature type="binding site" evidence="7">
    <location>
        <position position="114"/>
    </location>
    <ligand>
        <name>substrate</name>
    </ligand>
</feature>
<dbReference type="InterPro" id="IPR018177">
    <property type="entry name" value="L-lactate_DH_AS"/>
</dbReference>
<feature type="binding site" evidence="7">
    <location>
        <begin position="152"/>
        <end position="155"/>
    </location>
    <ligand>
        <name>substrate</name>
    </ligand>
</feature>
<dbReference type="InterPro" id="IPR001557">
    <property type="entry name" value="L-lactate/malate_DH"/>
</dbReference>
<comment type="similarity">
    <text evidence="2 7">Belongs to the LDH/MDH superfamily. LDH family.</text>
</comment>
<comment type="subunit">
    <text evidence="7">Homotetramer.</text>
</comment>
<feature type="binding site" evidence="7">
    <location>
        <position position="263"/>
    </location>
    <ligand>
        <name>substrate</name>
    </ligand>
</feature>
<dbReference type="SMR" id="K9P6L6"/>
<dbReference type="InterPro" id="IPR022383">
    <property type="entry name" value="Lactate/malate_DH_C"/>
</dbReference>
<dbReference type="EC" id="1.1.1.27" evidence="3 7"/>
<reference evidence="13" key="1">
    <citation type="journal article" date="2013" name="Proc. Natl. Acad. Sci. U.S.A.">
        <title>Improving the coverage of the cyanobacterial phylum using diversity-driven genome sequencing.</title>
        <authorList>
            <person name="Shih P.M."/>
            <person name="Wu D."/>
            <person name="Latifi A."/>
            <person name="Axen S.D."/>
            <person name="Fewer D.P."/>
            <person name="Talla E."/>
            <person name="Calteau A."/>
            <person name="Cai F."/>
            <person name="Tandeau de Marsac N."/>
            <person name="Rippka R."/>
            <person name="Herdman M."/>
            <person name="Sivonen K."/>
            <person name="Coursin T."/>
            <person name="Laurent T."/>
            <person name="Goodwin L."/>
            <person name="Nolan M."/>
            <person name="Davenport K.W."/>
            <person name="Han C.S."/>
            <person name="Rubin E.M."/>
            <person name="Eisen J.A."/>
            <person name="Woyke T."/>
            <person name="Gugger M."/>
            <person name="Kerfeld C.A."/>
        </authorList>
    </citation>
    <scope>NUCLEOTIDE SEQUENCE [LARGE SCALE GENOMIC DNA]</scope>
    <source>
        <strain evidence="13">ATCC 27147 / PCC 6307</strain>
    </source>
</reference>
<dbReference type="PATRIC" id="fig|292564.3.peg.978"/>
<comment type="function">
    <text evidence="7">Catalyzes the conversion of lactate to pyruvate.</text>
</comment>
<dbReference type="PIRSF" id="PIRSF000102">
    <property type="entry name" value="Lac_mal_DH"/>
    <property type="match status" value="1"/>
</dbReference>
<feature type="binding site" evidence="7">
    <location>
        <begin position="180"/>
        <end position="183"/>
    </location>
    <ligand>
        <name>substrate</name>
    </ligand>
</feature>
<feature type="binding site" evidence="9">
    <location>
        <begin position="41"/>
        <end position="46"/>
    </location>
    <ligand>
        <name>NAD(+)</name>
        <dbReference type="ChEBI" id="CHEBI:57540"/>
    </ligand>
</feature>
<dbReference type="Pfam" id="PF00056">
    <property type="entry name" value="Ldh_1_N"/>
    <property type="match status" value="1"/>
</dbReference>
<evidence type="ECO:0000256" key="5">
    <source>
        <dbReference type="ARBA" id="ARBA00023027"/>
    </source>
</evidence>
<evidence type="ECO:0000256" key="4">
    <source>
        <dbReference type="ARBA" id="ARBA00023002"/>
    </source>
</evidence>
<dbReference type="GO" id="GO:0006089">
    <property type="term" value="P:lactate metabolic process"/>
    <property type="evidence" value="ECO:0007669"/>
    <property type="project" value="TreeGrafter"/>
</dbReference>
<dbReference type="Proteomes" id="UP000010388">
    <property type="component" value="Chromosome"/>
</dbReference>
<evidence type="ECO:0000313" key="12">
    <source>
        <dbReference type="EMBL" id="AFY28209.1"/>
    </source>
</evidence>
<dbReference type="GO" id="GO:0004459">
    <property type="term" value="F:L-lactate dehydrogenase (NAD+) activity"/>
    <property type="evidence" value="ECO:0007669"/>
    <property type="project" value="UniProtKB-UniRule"/>
</dbReference>
<feature type="binding site" evidence="7">
    <location>
        <position position="45"/>
    </location>
    <ligand>
        <name>NAD(+)</name>
        <dbReference type="ChEBI" id="CHEBI:57540"/>
    </ligand>
</feature>
<dbReference type="HAMAP" id="MF_00488">
    <property type="entry name" value="Lactate_dehydrog"/>
    <property type="match status" value="1"/>
</dbReference>
<feature type="domain" description="Lactate/malate dehydrogenase N-terminal" evidence="10">
    <location>
        <begin position="36"/>
        <end position="174"/>
    </location>
</feature>
<dbReference type="InterPro" id="IPR015955">
    <property type="entry name" value="Lactate_DH/Glyco_Ohase_4_C"/>
</dbReference>
<evidence type="ECO:0000259" key="11">
    <source>
        <dbReference type="Pfam" id="PF02866"/>
    </source>
</evidence>
<dbReference type="EMBL" id="CP003495">
    <property type="protein sequence ID" value="AFY28209.1"/>
    <property type="molecule type" value="Genomic_DNA"/>
</dbReference>
<evidence type="ECO:0000256" key="9">
    <source>
        <dbReference type="PIRSR" id="PIRSR000102-3"/>
    </source>
</evidence>
<dbReference type="PANTHER" id="PTHR43128">
    <property type="entry name" value="L-2-HYDROXYCARBOXYLATE DEHYDROGENASE (NAD(P)(+))"/>
    <property type="match status" value="1"/>
</dbReference>
<dbReference type="SUPFAM" id="SSF56327">
    <property type="entry name" value="LDH C-terminal domain-like"/>
    <property type="match status" value="1"/>
</dbReference>
<keyword evidence="7" id="KW-0963">Cytoplasm</keyword>
<dbReference type="KEGG" id="cgc:Cyagr_1028"/>
<feature type="domain" description="Lactate/malate dehydrogenase C-terminal" evidence="11">
    <location>
        <begin position="177"/>
        <end position="343"/>
    </location>
</feature>
<dbReference type="SUPFAM" id="SSF51735">
    <property type="entry name" value="NAD(P)-binding Rossmann-fold domains"/>
    <property type="match status" value="1"/>
</dbReference>
<dbReference type="AlphaFoldDB" id="K9P6L6"/>
<dbReference type="Gene3D" id="3.40.50.720">
    <property type="entry name" value="NAD(P)-binding Rossmann-like Domain"/>
    <property type="match status" value="1"/>
</dbReference>
<sequence>MPDLTPAVGDASAAPFCNLLLPTGAQARGRTLPGRKVVIVGCGAVGMACAVAILHRGCQEELVLVDVAHDRLEGEVMDLCHGLPFLPRTDLRAGSVEEEGRDADLVVITAGVAQQPGQSRRELIERNAALFRKLVPPIALHCPRAVLLVVSNPVDVLTHIAGQLSGFPAHRVIGSGTVLDSARFRMAISRRLGIDPHDVQAWVIGEHGDSEVPVWSRVVVAGSGLVDGGWEGSRTLADPELQELFHDEVRQAADAIIRLKGSTSWAIGLATAEIVEAVLRSKDQMLTVSSRSHGHYGLPDVCLSLPTIVNDSGAAALVQMALTEKEMGQLRHSAEVLRGMLDEAGF</sequence>
<evidence type="ECO:0000313" key="13">
    <source>
        <dbReference type="Proteomes" id="UP000010388"/>
    </source>
</evidence>
<evidence type="ECO:0000259" key="10">
    <source>
        <dbReference type="Pfam" id="PF00056"/>
    </source>
</evidence>
<feature type="binding site" evidence="7">
    <location>
        <position position="175"/>
    </location>
    <ligand>
        <name>NAD(+)</name>
        <dbReference type="ChEBI" id="CHEBI:57540"/>
    </ligand>
</feature>
<comment type="catalytic activity">
    <reaction evidence="6 7">
        <text>(S)-lactate + NAD(+) = pyruvate + NADH + H(+)</text>
        <dbReference type="Rhea" id="RHEA:23444"/>
        <dbReference type="ChEBI" id="CHEBI:15361"/>
        <dbReference type="ChEBI" id="CHEBI:15378"/>
        <dbReference type="ChEBI" id="CHEBI:16651"/>
        <dbReference type="ChEBI" id="CHEBI:57540"/>
        <dbReference type="ChEBI" id="CHEBI:57945"/>
        <dbReference type="EC" id="1.1.1.27"/>
    </reaction>
</comment>
<dbReference type="Pfam" id="PF02866">
    <property type="entry name" value="Ldh_1_C"/>
    <property type="match status" value="1"/>
</dbReference>
<evidence type="ECO:0000256" key="2">
    <source>
        <dbReference type="ARBA" id="ARBA00006054"/>
    </source>
</evidence>
<dbReference type="HOGENOM" id="CLU_045401_1_1_3"/>
<accession>K9P6L6</accession>